<dbReference type="Proteomes" id="UP000406256">
    <property type="component" value="Unassembled WGS sequence"/>
</dbReference>
<organism evidence="5 6">
    <name type="scientific">Pandoraea anhela</name>
    <dbReference type="NCBI Taxonomy" id="2508295"/>
    <lineage>
        <taxon>Bacteria</taxon>
        <taxon>Pseudomonadati</taxon>
        <taxon>Pseudomonadota</taxon>
        <taxon>Betaproteobacteria</taxon>
        <taxon>Burkholderiales</taxon>
        <taxon>Burkholderiaceae</taxon>
        <taxon>Pandoraea</taxon>
    </lineage>
</organism>
<dbReference type="EMBL" id="CABPSB010000003">
    <property type="protein sequence ID" value="VVD87607.1"/>
    <property type="molecule type" value="Genomic_DNA"/>
</dbReference>
<reference evidence="5 6" key="1">
    <citation type="submission" date="2019-08" db="EMBL/GenBank/DDBJ databases">
        <authorList>
            <person name="Peeters C."/>
        </authorList>
    </citation>
    <scope>NUCLEOTIDE SEQUENCE [LARGE SCALE GENOMIC DNA]</scope>
    <source>
        <strain evidence="5 6">LMG 31108</strain>
    </source>
</reference>
<dbReference type="InterPro" id="IPR029055">
    <property type="entry name" value="Ntn_hydrolases_N"/>
</dbReference>
<evidence type="ECO:0000313" key="5">
    <source>
        <dbReference type="EMBL" id="VVD87607.1"/>
    </source>
</evidence>
<dbReference type="OrthoDB" id="8932734at2"/>
<proteinExistence type="predicted"/>
<dbReference type="InterPro" id="IPR051786">
    <property type="entry name" value="ASN_synthetase/amidase"/>
</dbReference>
<protein>
    <recommendedName>
        <fullName evidence="2">asparagine synthase (glutamine-hydrolyzing)</fullName>
        <ecNumber evidence="2">6.3.5.4</ecNumber>
    </recommendedName>
</protein>
<dbReference type="Gene3D" id="3.40.50.620">
    <property type="entry name" value="HUPs"/>
    <property type="match status" value="1"/>
</dbReference>
<dbReference type="InterPro" id="IPR014729">
    <property type="entry name" value="Rossmann-like_a/b/a_fold"/>
</dbReference>
<evidence type="ECO:0000313" key="6">
    <source>
        <dbReference type="Proteomes" id="UP000406256"/>
    </source>
</evidence>
<dbReference type="PANTHER" id="PTHR43284">
    <property type="entry name" value="ASPARAGINE SYNTHETASE (GLUTAMINE-HYDROLYZING)"/>
    <property type="match status" value="1"/>
</dbReference>
<evidence type="ECO:0000256" key="2">
    <source>
        <dbReference type="ARBA" id="ARBA00012737"/>
    </source>
</evidence>
<evidence type="ECO:0000259" key="4">
    <source>
        <dbReference type="Pfam" id="PF00733"/>
    </source>
</evidence>
<sequence length="596" mass="65684">MKLARLRPGPAERHVPLPGAVVLRGLDGQPAARIRPEGHGDRRHVSDQSELLAWYVSGRVFRKDDGREVSLGLELARLALESPERFVERYWGHYRIIVHDRWSGATLVLCDPCGHCPTYYRFCRDGAVHVAADPAALTGDDPSFDSEALKSFLVYGDVGGVQCALYDVERLPLGHALWIPERGAPKTRIVWWPSWRPEGGERDVQEMTSGTGLLGLLRRSTERCLGDRRAVLELSGGVESTSLALALAQSGVAGHCTAVNHRDPASPSSDESHHARQVARHVRMAFERFDIECPAFCAPAAIPRLPRPAMHLCMLAQLAAVRERLSPYRDHRVVNGHGGDAIFLAPPPDGAFLDAFADGQWRRAFGAWRDLAMMQRLPLLWVARGAFAQLCQRRANPLAAPRDGLLTAAAYAGGVSDGGLWLRTEPLAQAWLKHWPLRMRPGKRAQVLGTLGNLRDIEVHPALSDGGTVFPFLTQPIVEAGFAMPTYRLFNAMHNRLPLRRAAYLASGLPNLWRRDKGMMTGILGAGVAANLSHVEAVCLEGYCAASGWIDRDACRRAIGRMAHHHLESMTTIRRLYAVEMFVRGWRHGASAEVAA</sequence>
<dbReference type="Pfam" id="PF00733">
    <property type="entry name" value="Asn_synthase"/>
    <property type="match status" value="1"/>
</dbReference>
<dbReference type="RefSeq" id="WP_150668195.1">
    <property type="nucleotide sequence ID" value="NZ_CABPSB010000003.1"/>
</dbReference>
<keyword evidence="6" id="KW-1185">Reference proteome</keyword>
<dbReference type="SUPFAM" id="SSF56235">
    <property type="entry name" value="N-terminal nucleophile aminohydrolases (Ntn hydrolases)"/>
    <property type="match status" value="1"/>
</dbReference>
<gene>
    <name evidence="5" type="ORF">PAN31108_01460</name>
</gene>
<dbReference type="AlphaFoldDB" id="A0A5E4TI90"/>
<dbReference type="PANTHER" id="PTHR43284:SF1">
    <property type="entry name" value="ASPARAGINE SYNTHETASE"/>
    <property type="match status" value="1"/>
</dbReference>
<name>A0A5E4TI90_9BURK</name>
<dbReference type="SUPFAM" id="SSF52402">
    <property type="entry name" value="Adenine nucleotide alpha hydrolases-like"/>
    <property type="match status" value="1"/>
</dbReference>
<dbReference type="InterPro" id="IPR001962">
    <property type="entry name" value="Asn_synthase"/>
</dbReference>
<feature type="domain" description="Asparagine synthetase" evidence="4">
    <location>
        <begin position="215"/>
        <end position="343"/>
    </location>
</feature>
<comment type="pathway">
    <text evidence="1">Amino-acid biosynthesis; L-asparagine biosynthesis; L-asparagine from L-aspartate (L-Gln route): step 1/1.</text>
</comment>
<accession>A0A5E4TI90</accession>
<comment type="catalytic activity">
    <reaction evidence="3">
        <text>L-aspartate + L-glutamine + ATP + H2O = L-asparagine + L-glutamate + AMP + diphosphate + H(+)</text>
        <dbReference type="Rhea" id="RHEA:12228"/>
        <dbReference type="ChEBI" id="CHEBI:15377"/>
        <dbReference type="ChEBI" id="CHEBI:15378"/>
        <dbReference type="ChEBI" id="CHEBI:29985"/>
        <dbReference type="ChEBI" id="CHEBI:29991"/>
        <dbReference type="ChEBI" id="CHEBI:30616"/>
        <dbReference type="ChEBI" id="CHEBI:33019"/>
        <dbReference type="ChEBI" id="CHEBI:58048"/>
        <dbReference type="ChEBI" id="CHEBI:58359"/>
        <dbReference type="ChEBI" id="CHEBI:456215"/>
        <dbReference type="EC" id="6.3.5.4"/>
    </reaction>
</comment>
<dbReference type="GO" id="GO:0004066">
    <property type="term" value="F:asparagine synthase (glutamine-hydrolyzing) activity"/>
    <property type="evidence" value="ECO:0007669"/>
    <property type="project" value="UniProtKB-EC"/>
</dbReference>
<evidence type="ECO:0000256" key="1">
    <source>
        <dbReference type="ARBA" id="ARBA00005187"/>
    </source>
</evidence>
<evidence type="ECO:0000256" key="3">
    <source>
        <dbReference type="ARBA" id="ARBA00048741"/>
    </source>
</evidence>
<dbReference type="GO" id="GO:0006529">
    <property type="term" value="P:asparagine biosynthetic process"/>
    <property type="evidence" value="ECO:0007669"/>
    <property type="project" value="InterPro"/>
</dbReference>
<dbReference type="EC" id="6.3.5.4" evidence="2"/>